<feature type="domain" description="Mechanosensitive ion channel inner membrane" evidence="10">
    <location>
        <begin position="510"/>
        <end position="842"/>
    </location>
</feature>
<dbReference type="InterPro" id="IPR024393">
    <property type="entry name" value="MscS_porin"/>
</dbReference>
<feature type="domain" description="Mechanosensitive ion channel MscS C-terminal" evidence="12">
    <location>
        <begin position="1020"/>
        <end position="1100"/>
    </location>
</feature>
<dbReference type="GO" id="GO:0005886">
    <property type="term" value="C:plasma membrane"/>
    <property type="evidence" value="ECO:0007669"/>
    <property type="project" value="UniProtKB-SubCell"/>
</dbReference>
<dbReference type="InterPro" id="IPR049278">
    <property type="entry name" value="MS_channel_C"/>
</dbReference>
<dbReference type="RefSeq" id="WP_236987301.1">
    <property type="nucleotide sequence ID" value="NZ_AP023086.1"/>
</dbReference>
<dbReference type="PANTHER" id="PTHR30347">
    <property type="entry name" value="POTASSIUM CHANNEL RELATED"/>
    <property type="match status" value="1"/>
</dbReference>
<dbReference type="SUPFAM" id="SSF50182">
    <property type="entry name" value="Sm-like ribonucleoproteins"/>
    <property type="match status" value="1"/>
</dbReference>
<dbReference type="GO" id="GO:0008381">
    <property type="term" value="F:mechanosensitive monoatomic ion channel activity"/>
    <property type="evidence" value="ECO:0007669"/>
    <property type="project" value="UniProtKB-ARBA"/>
</dbReference>
<dbReference type="Gene3D" id="3.30.70.100">
    <property type="match status" value="1"/>
</dbReference>
<evidence type="ECO:0000259" key="10">
    <source>
        <dbReference type="Pfam" id="PF12794"/>
    </source>
</evidence>
<dbReference type="InterPro" id="IPR010920">
    <property type="entry name" value="LSM_dom_sf"/>
</dbReference>
<dbReference type="InterPro" id="IPR023408">
    <property type="entry name" value="MscS_beta-dom_sf"/>
</dbReference>
<keyword evidence="5 8" id="KW-1133">Transmembrane helix</keyword>
<evidence type="ECO:0000313" key="13">
    <source>
        <dbReference type="EMBL" id="BCD97822.1"/>
    </source>
</evidence>
<evidence type="ECO:0000256" key="8">
    <source>
        <dbReference type="SAM" id="Phobius"/>
    </source>
</evidence>
<comment type="subcellular location">
    <subcellularLocation>
        <location evidence="1">Cell membrane</location>
        <topology evidence="1">Multi-pass membrane protein</topology>
    </subcellularLocation>
</comment>
<dbReference type="Gene3D" id="1.10.287.1260">
    <property type="match status" value="1"/>
</dbReference>
<dbReference type="InterPro" id="IPR006685">
    <property type="entry name" value="MscS_channel_2nd"/>
</dbReference>
<dbReference type="InterPro" id="IPR011066">
    <property type="entry name" value="MscS_channel_C_sf"/>
</dbReference>
<name>A0AAN1WHR1_9GAMM</name>
<dbReference type="Pfam" id="PF21082">
    <property type="entry name" value="MS_channel_3rd"/>
    <property type="match status" value="1"/>
</dbReference>
<dbReference type="PANTHER" id="PTHR30347:SF1">
    <property type="entry name" value="MECHANOSENSITIVE CHANNEL MSCK"/>
    <property type="match status" value="1"/>
</dbReference>
<keyword evidence="4 8" id="KW-0812">Transmembrane</keyword>
<evidence type="ECO:0000256" key="4">
    <source>
        <dbReference type="ARBA" id="ARBA00022692"/>
    </source>
</evidence>
<evidence type="ECO:0000256" key="3">
    <source>
        <dbReference type="ARBA" id="ARBA00022475"/>
    </source>
</evidence>
<keyword evidence="7" id="KW-0175">Coiled coil</keyword>
<dbReference type="KEGG" id="marq:MARGE09_P2023"/>
<sequence>MINIQKASTRAITVLIFCGVTWLSVFPAASVADDIEFQGHASVNASEVESQLARLEDNADLSPEFIEKLKVQYKAVLENLAKQSGFLNKASEYRKIQLQADEHADQLTEELKQRQGDRPQLRIPENASVAETQKQLSREEAKLLAVKGRLLAIEKEQANPANTVSAARQRLSNINLAQEKLQGELAKISVGVTSNLQQAEQWLLLSKKAVLDAEEKMLELKLASAPMQTRLLAADHALQLEIQRELARNIERLQRELNEKRSTEAQVSREATQALSASAVGLSDDVEQYVKGNKALSLELTELAQKLNDKTQRSQLAKDQLELINNRYRMIKKKLEITGLSHALGSVLTERSNDLPQIAGYHKEHDELLEEISKTALRKLELQNDVSLQHHLEQDKKRLLASLNSTATGENKQWISDVVANRLSLLEKLESEYAAYMRVLSDVDFDLLELIDVTNRFDEFLVRQLMWVRTSPSIISYTTTDILNEGVLLIDYLGNVDYKAAVANVFGRLWVWLILFVISAIVIGQSWLKSRQKQLEQAIAQAPHASLVPALQYVFGVLVRSAPLALLAFVLSRTVDAAVIPKAHEKLISLLWVYLFCADFTARLLHSNGFVSSYFRWPQELIHDLFKGFKRLRNTVVIPLLVVSIIPWHLFASKGTGFMGTVLLSLIMCFLAYSINCFLSVQYSLVGSIQQRRLVRPASKLQIIARLIMVGGPIVWAISLLAGYRYASIVLCGRVFETILVLPFIVFAYQLAERGLMEFQSRVKYHQATADDNAAAMTASPKVNDESIPPVEEQKTRSVDELAIETQKLLKSVFLLLTITTVSVIWLKVLPALAIFEEVVLWNTTSVVAGEETAVAVTLKSLLFILVGAFVAYITARRLPAFIEMVLLNRINMSNGSRYAITTLMSYALLGLAVSFIGNSIGFGWDKIQWAVAALSVGIGFGLQEIVANFISGIIILFERPIRVGDLVTINGQTGVVHRIQIRATTLRDFDNKELLVPNKEFITSSLLNWTLSDKEVRVLIPVGIAYGSDVDKALALLEEAALEHPLVLSTPAPVVTFEAFGDNALSLYLRCRIGSVDDRLSVVTDLHRAINDKYMAAAISIAFPQRDLHVDFAAPLEVVLKKPAPKAPA</sequence>
<accession>A0AAN1WHR1</accession>
<evidence type="ECO:0000256" key="7">
    <source>
        <dbReference type="SAM" id="Coils"/>
    </source>
</evidence>
<dbReference type="AlphaFoldDB" id="A0AAN1WHR1"/>
<evidence type="ECO:0000256" key="6">
    <source>
        <dbReference type="ARBA" id="ARBA00023136"/>
    </source>
</evidence>
<gene>
    <name evidence="13" type="ORF">MARGE09_P2023</name>
</gene>
<dbReference type="SUPFAM" id="SSF82861">
    <property type="entry name" value="Mechanosensitive channel protein MscS (YggB), transmembrane region"/>
    <property type="match status" value="1"/>
</dbReference>
<feature type="transmembrane region" description="Helical" evidence="8">
    <location>
        <begin position="897"/>
        <end position="918"/>
    </location>
</feature>
<feature type="transmembrane region" description="Helical" evidence="8">
    <location>
        <begin position="856"/>
        <end position="876"/>
    </location>
</feature>
<feature type="transmembrane region" description="Helical" evidence="8">
    <location>
        <begin position="509"/>
        <end position="528"/>
    </location>
</feature>
<evidence type="ECO:0000256" key="1">
    <source>
        <dbReference type="ARBA" id="ARBA00004651"/>
    </source>
</evidence>
<feature type="transmembrane region" description="Helical" evidence="8">
    <location>
        <begin position="930"/>
        <end position="958"/>
    </location>
</feature>
<reference evidence="13 14" key="1">
    <citation type="journal article" date="2022" name="IScience">
        <title>An ultrasensitive nanofiber-based assay for enzymatic hydrolysis and deep-sea microbial degradation of cellulose.</title>
        <authorList>
            <person name="Tsudome M."/>
            <person name="Tachioka M."/>
            <person name="Miyazaki M."/>
            <person name="Uchimura K."/>
            <person name="Tsuda M."/>
            <person name="Takaki Y."/>
            <person name="Deguchi S."/>
        </authorList>
    </citation>
    <scope>NUCLEOTIDE SEQUENCE [LARGE SCALE GENOMIC DNA]</scope>
    <source>
        <strain evidence="13 14">GE09</strain>
    </source>
</reference>
<proteinExistence type="inferred from homology"/>
<organism evidence="13 14">
    <name type="scientific">Marinagarivorans cellulosilyticus</name>
    <dbReference type="NCBI Taxonomy" id="2721545"/>
    <lineage>
        <taxon>Bacteria</taxon>
        <taxon>Pseudomonadati</taxon>
        <taxon>Pseudomonadota</taxon>
        <taxon>Gammaproteobacteria</taxon>
        <taxon>Cellvibrionales</taxon>
        <taxon>Cellvibrionaceae</taxon>
        <taxon>Marinagarivorans</taxon>
    </lineage>
</organism>
<feature type="domain" description="Mechanosensitive ion channel MscS porin" evidence="11">
    <location>
        <begin position="51"/>
        <end position="280"/>
    </location>
</feature>
<feature type="coiled-coil region" evidence="7">
    <location>
        <begin position="240"/>
        <end position="320"/>
    </location>
</feature>
<dbReference type="SUPFAM" id="SSF82689">
    <property type="entry name" value="Mechanosensitive channel protein MscS (YggB), C-terminal domain"/>
    <property type="match status" value="1"/>
</dbReference>
<dbReference type="InterPro" id="IPR052702">
    <property type="entry name" value="MscS-like_channel"/>
</dbReference>
<evidence type="ECO:0000256" key="2">
    <source>
        <dbReference type="ARBA" id="ARBA00008017"/>
    </source>
</evidence>
<dbReference type="Gene3D" id="2.30.30.60">
    <property type="match status" value="1"/>
</dbReference>
<dbReference type="Pfam" id="PF12795">
    <property type="entry name" value="MscS_porin"/>
    <property type="match status" value="1"/>
</dbReference>
<keyword evidence="6 8" id="KW-0472">Membrane</keyword>
<feature type="transmembrane region" description="Helical" evidence="8">
    <location>
        <begin position="703"/>
        <end position="722"/>
    </location>
</feature>
<dbReference type="Pfam" id="PF00924">
    <property type="entry name" value="MS_channel_2nd"/>
    <property type="match status" value="1"/>
</dbReference>
<dbReference type="InterPro" id="IPR025692">
    <property type="entry name" value="MscS_IM_dom1"/>
</dbReference>
<dbReference type="Pfam" id="PF12794">
    <property type="entry name" value="MscS_TM"/>
    <property type="match status" value="1"/>
</dbReference>
<dbReference type="InterPro" id="IPR011014">
    <property type="entry name" value="MscS_channel_TM-2"/>
</dbReference>
<evidence type="ECO:0000259" key="12">
    <source>
        <dbReference type="Pfam" id="PF21082"/>
    </source>
</evidence>
<dbReference type="Proteomes" id="UP001320119">
    <property type="component" value="Chromosome"/>
</dbReference>
<keyword evidence="14" id="KW-1185">Reference proteome</keyword>
<comment type="similarity">
    <text evidence="2">Belongs to the MscS (TC 1.A.23) family.</text>
</comment>
<feature type="transmembrane region" description="Helical" evidence="8">
    <location>
        <begin position="728"/>
        <end position="752"/>
    </location>
</feature>
<evidence type="ECO:0000313" key="14">
    <source>
        <dbReference type="Proteomes" id="UP001320119"/>
    </source>
</evidence>
<feature type="transmembrane region" description="Helical" evidence="8">
    <location>
        <begin position="813"/>
        <end position="836"/>
    </location>
</feature>
<keyword evidence="3" id="KW-1003">Cell membrane</keyword>
<evidence type="ECO:0000259" key="11">
    <source>
        <dbReference type="Pfam" id="PF12795"/>
    </source>
</evidence>
<dbReference type="EMBL" id="AP023086">
    <property type="protein sequence ID" value="BCD97822.1"/>
    <property type="molecule type" value="Genomic_DNA"/>
</dbReference>
<feature type="transmembrane region" description="Helical" evidence="8">
    <location>
        <begin position="657"/>
        <end position="682"/>
    </location>
</feature>
<feature type="transmembrane region" description="Helical" evidence="8">
    <location>
        <begin position="632"/>
        <end position="651"/>
    </location>
</feature>
<feature type="domain" description="Mechanosensitive ion channel MscS" evidence="9">
    <location>
        <begin position="946"/>
        <end position="1011"/>
    </location>
</feature>
<protein>
    <submittedName>
        <fullName evidence="13">Potassium-dependent mechanosensitive channel</fullName>
    </submittedName>
</protein>
<evidence type="ECO:0000256" key="5">
    <source>
        <dbReference type="ARBA" id="ARBA00022989"/>
    </source>
</evidence>
<evidence type="ECO:0000259" key="9">
    <source>
        <dbReference type="Pfam" id="PF00924"/>
    </source>
</evidence>